<feature type="binding site" evidence="2">
    <location>
        <position position="70"/>
    </location>
    <ligand>
        <name>Mg(2+)</name>
        <dbReference type="ChEBI" id="CHEBI:18420"/>
        <label>2</label>
    </ligand>
</feature>
<keyword evidence="2 5" id="KW-0418">Kinase</keyword>
<dbReference type="EMBL" id="JACIDT010000001">
    <property type="protein sequence ID" value="MBB3924709.1"/>
    <property type="molecule type" value="Genomic_DNA"/>
</dbReference>
<dbReference type="PANTHER" id="PTHR30270">
    <property type="entry name" value="THIAMINE-MONOPHOSPHATE KINASE"/>
    <property type="match status" value="1"/>
</dbReference>
<dbReference type="NCBIfam" id="TIGR01379">
    <property type="entry name" value="thiL"/>
    <property type="match status" value="1"/>
</dbReference>
<comment type="miscellaneous">
    <text evidence="2">Reaction mechanism of ThiL seems to utilize a direct, inline transfer of the gamma-phosphate of ATP to TMP rather than a phosphorylated enzyme intermediate.</text>
</comment>
<dbReference type="CDD" id="cd02194">
    <property type="entry name" value="ThiL"/>
    <property type="match status" value="1"/>
</dbReference>
<feature type="binding site" evidence="2">
    <location>
        <position position="42"/>
    </location>
    <ligand>
        <name>Mg(2+)</name>
        <dbReference type="ChEBI" id="CHEBI:18420"/>
        <label>1</label>
    </ligand>
</feature>
<feature type="binding site" evidence="2">
    <location>
        <position position="70"/>
    </location>
    <ligand>
        <name>Mg(2+)</name>
        <dbReference type="ChEBI" id="CHEBI:18420"/>
        <label>3</label>
    </ligand>
</feature>
<keyword evidence="2" id="KW-0460">Magnesium</keyword>
<organism evidence="5 6">
    <name type="scientific">Sphingobium jiangsuense</name>
    <dbReference type="NCBI Taxonomy" id="870476"/>
    <lineage>
        <taxon>Bacteria</taxon>
        <taxon>Pseudomonadati</taxon>
        <taxon>Pseudomonadota</taxon>
        <taxon>Alphaproteobacteria</taxon>
        <taxon>Sphingomonadales</taxon>
        <taxon>Sphingomonadaceae</taxon>
        <taxon>Sphingobium</taxon>
    </lineage>
</organism>
<proteinExistence type="inferred from homology"/>
<dbReference type="GO" id="GO:0005524">
    <property type="term" value="F:ATP binding"/>
    <property type="evidence" value="ECO:0007669"/>
    <property type="project" value="UniProtKB-UniRule"/>
</dbReference>
<dbReference type="Pfam" id="PF00586">
    <property type="entry name" value="AIRS"/>
    <property type="match status" value="1"/>
</dbReference>
<dbReference type="HAMAP" id="MF_02128">
    <property type="entry name" value="TMP_kinase"/>
    <property type="match status" value="1"/>
</dbReference>
<feature type="domain" description="PurM-like C-terminal" evidence="4">
    <location>
        <begin position="148"/>
        <end position="298"/>
    </location>
</feature>
<keyword evidence="2 5" id="KW-0808">Transferase</keyword>
<accession>A0A7W6BEN5</accession>
<feature type="binding site" evidence="2">
    <location>
        <position position="261"/>
    </location>
    <ligand>
        <name>substrate</name>
    </ligand>
</feature>
<keyword evidence="2" id="KW-0479">Metal-binding</keyword>
<feature type="binding site" evidence="2">
    <location>
        <position position="209"/>
    </location>
    <ligand>
        <name>Mg(2+)</name>
        <dbReference type="ChEBI" id="CHEBI:18420"/>
        <label>3</label>
    </ligand>
</feature>
<keyword evidence="2" id="KW-0067">ATP-binding</keyword>
<feature type="binding site" evidence="2">
    <location>
        <position position="318"/>
    </location>
    <ligand>
        <name>substrate</name>
    </ligand>
</feature>
<protein>
    <recommendedName>
        <fullName evidence="2">Thiamine-monophosphate kinase</fullName>
        <shortName evidence="2">TMP kinase</shortName>
        <shortName evidence="2">Thiamine-phosphate kinase</shortName>
        <ecNumber evidence="2">2.7.4.16</ecNumber>
    </recommendedName>
</protein>
<dbReference type="Proteomes" id="UP000571950">
    <property type="component" value="Unassembled WGS sequence"/>
</dbReference>
<feature type="binding site" evidence="2">
    <location>
        <position position="144"/>
    </location>
    <ligand>
        <name>ATP</name>
        <dbReference type="ChEBI" id="CHEBI:30616"/>
    </ligand>
</feature>
<evidence type="ECO:0000313" key="5">
    <source>
        <dbReference type="EMBL" id="MBB3924709.1"/>
    </source>
</evidence>
<dbReference type="Gene3D" id="3.30.1330.10">
    <property type="entry name" value="PurM-like, N-terminal domain"/>
    <property type="match status" value="1"/>
</dbReference>
<reference evidence="5 6" key="1">
    <citation type="submission" date="2020-08" db="EMBL/GenBank/DDBJ databases">
        <title>Genomic Encyclopedia of Type Strains, Phase IV (KMG-IV): sequencing the most valuable type-strain genomes for metagenomic binning, comparative biology and taxonomic classification.</title>
        <authorList>
            <person name="Goeker M."/>
        </authorList>
    </citation>
    <scope>NUCLEOTIDE SEQUENCE [LARGE SCALE GENOMIC DNA]</scope>
    <source>
        <strain evidence="5 6">DSM 26189</strain>
    </source>
</reference>
<dbReference type="InterPro" id="IPR036921">
    <property type="entry name" value="PurM-like_N_sf"/>
</dbReference>
<dbReference type="RefSeq" id="WP_188070255.1">
    <property type="nucleotide sequence ID" value="NZ_JACIDT010000001.1"/>
</dbReference>
<evidence type="ECO:0000313" key="6">
    <source>
        <dbReference type="Proteomes" id="UP000571950"/>
    </source>
</evidence>
<dbReference type="UniPathway" id="UPA00060">
    <property type="reaction ID" value="UER00142"/>
</dbReference>
<feature type="binding site" evidence="2">
    <location>
        <position position="212"/>
    </location>
    <ligand>
        <name>Mg(2+)</name>
        <dbReference type="ChEBI" id="CHEBI:18420"/>
        <label>5</label>
    </ligand>
</feature>
<feature type="binding site" evidence="2">
    <location>
        <position position="70"/>
    </location>
    <ligand>
        <name>Mg(2+)</name>
        <dbReference type="ChEBI" id="CHEBI:18420"/>
        <label>4</label>
    </ligand>
</feature>
<dbReference type="GO" id="GO:0009229">
    <property type="term" value="P:thiamine diphosphate biosynthetic process"/>
    <property type="evidence" value="ECO:0007669"/>
    <property type="project" value="UniProtKB-UniRule"/>
</dbReference>
<comment type="similarity">
    <text evidence="2">Belongs to the thiamine-monophosphate kinase family.</text>
</comment>
<feature type="binding site" evidence="2">
    <location>
        <position position="116"/>
    </location>
    <ligand>
        <name>Mg(2+)</name>
        <dbReference type="ChEBI" id="CHEBI:18420"/>
        <label>1</label>
    </ligand>
</feature>
<evidence type="ECO:0000259" key="3">
    <source>
        <dbReference type="Pfam" id="PF00586"/>
    </source>
</evidence>
<feature type="binding site" evidence="2">
    <location>
        <position position="26"/>
    </location>
    <ligand>
        <name>Mg(2+)</name>
        <dbReference type="ChEBI" id="CHEBI:18420"/>
        <label>4</label>
    </ligand>
</feature>
<dbReference type="Gene3D" id="3.90.650.10">
    <property type="entry name" value="PurM-like C-terminal domain"/>
    <property type="match status" value="1"/>
</dbReference>
<dbReference type="EC" id="2.7.4.16" evidence="2"/>
<dbReference type="GO" id="GO:0000287">
    <property type="term" value="F:magnesium ion binding"/>
    <property type="evidence" value="ECO:0007669"/>
    <property type="project" value="UniProtKB-UniRule"/>
</dbReference>
<comment type="function">
    <text evidence="2">Catalyzes the ATP-dependent phosphorylation of thiamine-monophosphate (TMP) to form thiamine-pyrophosphate (TPP), the active form of vitamin B1.</text>
</comment>
<dbReference type="PANTHER" id="PTHR30270:SF0">
    <property type="entry name" value="THIAMINE-MONOPHOSPHATE KINASE"/>
    <property type="match status" value="1"/>
</dbReference>
<dbReference type="InterPro" id="IPR036676">
    <property type="entry name" value="PurM-like_C_sf"/>
</dbReference>
<comment type="caution">
    <text evidence="2">Lacks conserved residue(s) required for the propagation of feature annotation.</text>
</comment>
<feature type="binding site" evidence="2">
    <location>
        <position position="49"/>
    </location>
    <ligand>
        <name>substrate</name>
    </ligand>
</feature>
<comment type="pathway">
    <text evidence="2">Cofactor biosynthesis; thiamine diphosphate biosynthesis; thiamine diphosphate from thiamine phosphate: step 1/1.</text>
</comment>
<sequence length="323" mass="32256">MSEEGAFIALMRTLATAPGARGLMDDAAVLDRPAGGLVLTHDMMVEGVHFLPGDPPESVAWKLCAVNMSDLAAKGATPLGALIGYGMAGDPGWNEGFARGLGEALGHFGAALLGGDTVRMPDGGPRTLGLTAIGAAPACGAPARSGARAGDLLFVTGTLGDAGAGLALLLGQADAPEEARARLIEAYRRPRPPVALGPALAPHVSAMADVSDGLLIDANRIAQASGLAIAIDLARTPLSPALVAARGEDAQGRLAAATAGDDYQLLFTARPQEEAAIRALAAARGIAVTAVGRCEAGPAGLTLTHAGAPVPLPGRLGYEHGAS</sequence>
<keyword evidence="2" id="KW-0547">Nucleotide-binding</keyword>
<feature type="binding site" evidence="2">
    <location>
        <position position="42"/>
    </location>
    <ligand>
        <name>Mg(2+)</name>
        <dbReference type="ChEBI" id="CHEBI:18420"/>
        <label>2</label>
    </ligand>
</feature>
<dbReference type="InterPro" id="IPR010918">
    <property type="entry name" value="PurM-like_C_dom"/>
</dbReference>
<keyword evidence="6" id="KW-1185">Reference proteome</keyword>
<dbReference type="SUPFAM" id="SSF55326">
    <property type="entry name" value="PurM N-terminal domain-like"/>
    <property type="match status" value="1"/>
</dbReference>
<dbReference type="AlphaFoldDB" id="A0A7W6BEN5"/>
<keyword evidence="1 2" id="KW-0784">Thiamine biosynthesis</keyword>
<feature type="binding site" evidence="2">
    <location>
        <position position="211"/>
    </location>
    <ligand>
        <name>ATP</name>
        <dbReference type="ChEBI" id="CHEBI:30616"/>
    </ligand>
</feature>
<evidence type="ECO:0000259" key="4">
    <source>
        <dbReference type="Pfam" id="PF02769"/>
    </source>
</evidence>
<comment type="catalytic activity">
    <reaction evidence="2">
        <text>thiamine phosphate + ATP = thiamine diphosphate + ADP</text>
        <dbReference type="Rhea" id="RHEA:15913"/>
        <dbReference type="ChEBI" id="CHEBI:30616"/>
        <dbReference type="ChEBI" id="CHEBI:37575"/>
        <dbReference type="ChEBI" id="CHEBI:58937"/>
        <dbReference type="ChEBI" id="CHEBI:456216"/>
        <dbReference type="EC" id="2.7.4.16"/>
    </reaction>
</comment>
<dbReference type="SUPFAM" id="SSF56042">
    <property type="entry name" value="PurM C-terminal domain-like"/>
    <property type="match status" value="1"/>
</dbReference>
<name>A0A7W6BEN5_9SPHN</name>
<dbReference type="GO" id="GO:0009228">
    <property type="term" value="P:thiamine biosynthetic process"/>
    <property type="evidence" value="ECO:0007669"/>
    <property type="project" value="UniProtKB-KW"/>
</dbReference>
<feature type="binding site" evidence="2">
    <location>
        <position position="26"/>
    </location>
    <ligand>
        <name>Mg(2+)</name>
        <dbReference type="ChEBI" id="CHEBI:18420"/>
        <label>3</label>
    </ligand>
</feature>
<comment type="caution">
    <text evidence="5">The sequence shown here is derived from an EMBL/GenBank/DDBJ whole genome shotgun (WGS) entry which is preliminary data.</text>
</comment>
<evidence type="ECO:0000256" key="2">
    <source>
        <dbReference type="HAMAP-Rule" id="MF_02128"/>
    </source>
</evidence>
<gene>
    <name evidence="2" type="primary">thiL</name>
    <name evidence="5" type="ORF">GGR43_000403</name>
</gene>
<feature type="binding site" evidence="2">
    <location>
        <begin position="115"/>
        <end position="116"/>
    </location>
    <ligand>
        <name>ATP</name>
        <dbReference type="ChEBI" id="CHEBI:30616"/>
    </ligand>
</feature>
<feature type="binding site" evidence="2">
    <location>
        <position position="40"/>
    </location>
    <ligand>
        <name>Mg(2+)</name>
        <dbReference type="ChEBI" id="CHEBI:18420"/>
        <label>4</label>
    </ligand>
</feature>
<evidence type="ECO:0000256" key="1">
    <source>
        <dbReference type="ARBA" id="ARBA00022977"/>
    </source>
</evidence>
<dbReference type="InterPro" id="IPR016188">
    <property type="entry name" value="PurM-like_N"/>
</dbReference>
<feature type="domain" description="PurM-like N-terminal" evidence="3">
    <location>
        <begin position="25"/>
        <end position="135"/>
    </location>
</feature>
<dbReference type="InterPro" id="IPR006283">
    <property type="entry name" value="ThiL-like"/>
</dbReference>
<dbReference type="GO" id="GO:0009030">
    <property type="term" value="F:thiamine-phosphate kinase activity"/>
    <property type="evidence" value="ECO:0007669"/>
    <property type="project" value="UniProtKB-UniRule"/>
</dbReference>
<dbReference type="Pfam" id="PF02769">
    <property type="entry name" value="AIRS_C"/>
    <property type="match status" value="1"/>
</dbReference>
<dbReference type="PIRSF" id="PIRSF005303">
    <property type="entry name" value="Thiam_monoph_kin"/>
    <property type="match status" value="1"/>
</dbReference>